<organism evidence="1 2">
    <name type="scientific">Enhygromyxa salina</name>
    <dbReference type="NCBI Taxonomy" id="215803"/>
    <lineage>
        <taxon>Bacteria</taxon>
        <taxon>Pseudomonadati</taxon>
        <taxon>Myxococcota</taxon>
        <taxon>Polyangia</taxon>
        <taxon>Nannocystales</taxon>
        <taxon>Nannocystaceae</taxon>
        <taxon>Enhygromyxa</taxon>
    </lineage>
</organism>
<evidence type="ECO:0000313" key="1">
    <source>
        <dbReference type="EMBL" id="KIG19084.1"/>
    </source>
</evidence>
<gene>
    <name evidence="1" type="ORF">DB30_05988</name>
</gene>
<proteinExistence type="predicted"/>
<dbReference type="AlphaFoldDB" id="A0A0C1ZNN4"/>
<accession>A0A0C1ZNN4</accession>
<comment type="caution">
    <text evidence="1">The sequence shown here is derived from an EMBL/GenBank/DDBJ whole genome shotgun (WGS) entry which is preliminary data.</text>
</comment>
<evidence type="ECO:0000313" key="2">
    <source>
        <dbReference type="Proteomes" id="UP000031599"/>
    </source>
</evidence>
<name>A0A0C1ZNN4_9BACT</name>
<sequence>MEVKFMNCGAQNLMRAVRPLNWTECGVEAQRWWETGPPGVDERRAVVIWLRDLGKVAWWIAEGERTLALGFVESLNPPSEELLEQARRSAAQRWWEIYT</sequence>
<dbReference type="EMBL" id="JMCC02000006">
    <property type="protein sequence ID" value="KIG19084.1"/>
    <property type="molecule type" value="Genomic_DNA"/>
</dbReference>
<reference evidence="1 2" key="1">
    <citation type="submission" date="2014-12" db="EMBL/GenBank/DDBJ databases">
        <title>Genome assembly of Enhygromyxa salina DSM 15201.</title>
        <authorList>
            <person name="Sharma G."/>
            <person name="Subramanian S."/>
        </authorList>
    </citation>
    <scope>NUCLEOTIDE SEQUENCE [LARGE SCALE GENOMIC DNA]</scope>
    <source>
        <strain evidence="1 2">DSM 15201</strain>
    </source>
</reference>
<dbReference type="Proteomes" id="UP000031599">
    <property type="component" value="Unassembled WGS sequence"/>
</dbReference>
<protein>
    <submittedName>
        <fullName evidence="1">Uncharacterized protein</fullName>
    </submittedName>
</protein>